<evidence type="ECO:0000256" key="1">
    <source>
        <dbReference type="ARBA" id="ARBA00004127"/>
    </source>
</evidence>
<comment type="similarity">
    <text evidence="5">Belongs to the complex I subunit 2 family.</text>
</comment>
<dbReference type="Pfam" id="PF00361">
    <property type="entry name" value="Proton_antipo_M"/>
    <property type="match status" value="1"/>
</dbReference>
<keyword evidence="2 5" id="KW-0812">Transmembrane</keyword>
<dbReference type="EMBL" id="BAAAVV010000003">
    <property type="protein sequence ID" value="GAA3164617.1"/>
    <property type="molecule type" value="Genomic_DNA"/>
</dbReference>
<feature type="transmembrane region" description="Helical" evidence="5">
    <location>
        <begin position="402"/>
        <end position="422"/>
    </location>
</feature>
<name>A0ABP6P2T7_9ACTN</name>
<dbReference type="HAMAP" id="MF_00445">
    <property type="entry name" value="NDH1_NuoN_1"/>
    <property type="match status" value="1"/>
</dbReference>
<dbReference type="EC" id="7.1.1.-" evidence="5"/>
<feature type="transmembrane region" description="Helical" evidence="5">
    <location>
        <begin position="81"/>
        <end position="98"/>
    </location>
</feature>
<sequence length="490" mass="49592">MTGMSGGGEAWPTLLPEALLLLGAVGGLLLGLWTPQHRQWHVRILATVACLGSAGAAAVALPDPAQRIFEGTWVLDTTTGVVRIVVALGVAVLVWLAAPSVAGHPRETEAYVLMLLGGLGAVALAASGDLLLLVAAYLLASVPLYALAGFAKDSAGTEATMKYYLMGAFVGVLLLVGVAALVLASGTTGYSELAALLPESSPALLAVGVLGVLAGVAFKAGAVPVHFWVPDVTAGTTPPMAAYLTTIPKLGAVAAAFRLLAEPFADLPLDVPLLVAVIAAASMTLGNLAAFAQTDVLRLLAYSTVSQVGYLFMVVAVAARTDLAVPALAIYLAAYAVTNIGAFAAVVATPAARTITDWATAAARHRWLVVSLVVCLLGLVGTPPTAVFVGKLAVFAATWDGAMVWLVVVAAVNTVASPFYYLRWIAPAFVGVPAVPAGAERAVGTRLRTAAGTAQTVRRGPAVVLHTAAAASLVLGVGAGVWMGVASGSV</sequence>
<feature type="transmembrane region" description="Helical" evidence="5">
    <location>
        <begin position="325"/>
        <end position="347"/>
    </location>
</feature>
<feature type="transmembrane region" description="Helical" evidence="5">
    <location>
        <begin position="14"/>
        <end position="33"/>
    </location>
</feature>
<keyword evidence="5" id="KW-0874">Quinone</keyword>
<dbReference type="PANTHER" id="PTHR22773">
    <property type="entry name" value="NADH DEHYDROGENASE"/>
    <property type="match status" value="1"/>
</dbReference>
<protein>
    <recommendedName>
        <fullName evidence="5">NADH-quinone oxidoreductase subunit N</fullName>
        <ecNumber evidence="5">7.1.1.-</ecNumber>
    </recommendedName>
    <alternativeName>
        <fullName evidence="5">NADH dehydrogenase I subunit N</fullName>
    </alternativeName>
    <alternativeName>
        <fullName evidence="5">NDH-1 subunit N</fullName>
    </alternativeName>
</protein>
<feature type="transmembrane region" description="Helical" evidence="5">
    <location>
        <begin position="204"/>
        <end position="229"/>
    </location>
</feature>
<feature type="domain" description="NADH:quinone oxidoreductase/Mrp antiporter transmembrane" evidence="7">
    <location>
        <begin position="127"/>
        <end position="415"/>
    </location>
</feature>
<keyword evidence="5" id="KW-0813">Transport</keyword>
<keyword evidence="3 5" id="KW-1133">Transmembrane helix</keyword>
<accession>A0ABP6P2T7</accession>
<comment type="function">
    <text evidence="5">NDH-1 shuttles electrons from NADH, via FMN and iron-sulfur (Fe-S) centers, to quinones in the respiratory chain. The immediate electron acceptor for the enzyme in this species is believed to be a menaquinone. Couples the redox reaction to proton translocation (for every two electrons transferred, four hydrogen ions are translocated across the cytoplasmic membrane), and thus conserves the redox energy in a proton gradient.</text>
</comment>
<feature type="transmembrane region" description="Helical" evidence="5">
    <location>
        <begin position="132"/>
        <end position="151"/>
    </location>
</feature>
<evidence type="ECO:0000256" key="6">
    <source>
        <dbReference type="RuleBase" id="RU000320"/>
    </source>
</evidence>
<comment type="subunit">
    <text evidence="5">NDH-1 is composed of 14 different subunits. Subunits NuoA, H, J, K, L, M, N constitute the membrane sector of the complex.</text>
</comment>
<feature type="transmembrane region" description="Helical" evidence="5">
    <location>
        <begin position="367"/>
        <end position="390"/>
    </location>
</feature>
<evidence type="ECO:0000313" key="8">
    <source>
        <dbReference type="EMBL" id="GAA3164617.1"/>
    </source>
</evidence>
<dbReference type="InterPro" id="IPR010096">
    <property type="entry name" value="NADH-Q_OxRdtase_suN/2"/>
</dbReference>
<feature type="transmembrane region" description="Helical" evidence="5">
    <location>
        <begin position="110"/>
        <end position="126"/>
    </location>
</feature>
<organism evidence="8 9">
    <name type="scientific">Blastococcus jejuensis</name>
    <dbReference type="NCBI Taxonomy" id="351224"/>
    <lineage>
        <taxon>Bacteria</taxon>
        <taxon>Bacillati</taxon>
        <taxon>Actinomycetota</taxon>
        <taxon>Actinomycetes</taxon>
        <taxon>Geodermatophilales</taxon>
        <taxon>Geodermatophilaceae</taxon>
        <taxon>Blastococcus</taxon>
    </lineage>
</organism>
<feature type="transmembrane region" description="Helical" evidence="5">
    <location>
        <begin position="163"/>
        <end position="184"/>
    </location>
</feature>
<keyword evidence="5" id="KW-1278">Translocase</keyword>
<reference evidence="9" key="1">
    <citation type="journal article" date="2019" name="Int. J. Syst. Evol. Microbiol.">
        <title>The Global Catalogue of Microorganisms (GCM) 10K type strain sequencing project: providing services to taxonomists for standard genome sequencing and annotation.</title>
        <authorList>
            <consortium name="The Broad Institute Genomics Platform"/>
            <consortium name="The Broad Institute Genome Sequencing Center for Infectious Disease"/>
            <person name="Wu L."/>
            <person name="Ma J."/>
        </authorList>
    </citation>
    <scope>NUCLEOTIDE SEQUENCE [LARGE SCALE GENOMIC DNA]</scope>
    <source>
        <strain evidence="9">JCM 15614</strain>
    </source>
</reference>
<keyword evidence="5" id="KW-0520">NAD</keyword>
<comment type="subcellular location">
    <subcellularLocation>
        <location evidence="5">Cell membrane</location>
        <topology evidence="5">Multi-pass membrane protein</topology>
    </subcellularLocation>
    <subcellularLocation>
        <location evidence="1">Endomembrane system</location>
        <topology evidence="1">Multi-pass membrane protein</topology>
    </subcellularLocation>
    <subcellularLocation>
        <location evidence="6">Membrane</location>
        <topology evidence="6">Multi-pass membrane protein</topology>
    </subcellularLocation>
</comment>
<keyword evidence="9" id="KW-1185">Reference proteome</keyword>
<dbReference type="Proteomes" id="UP001499924">
    <property type="component" value="Unassembled WGS sequence"/>
</dbReference>
<evidence type="ECO:0000256" key="3">
    <source>
        <dbReference type="ARBA" id="ARBA00022989"/>
    </source>
</evidence>
<gene>
    <name evidence="5" type="primary">nuoN</name>
    <name evidence="8" type="ORF">GCM10010531_16180</name>
</gene>
<evidence type="ECO:0000259" key="7">
    <source>
        <dbReference type="Pfam" id="PF00361"/>
    </source>
</evidence>
<evidence type="ECO:0000256" key="4">
    <source>
        <dbReference type="ARBA" id="ARBA00023136"/>
    </source>
</evidence>
<feature type="transmembrane region" description="Helical" evidence="5">
    <location>
        <begin position="241"/>
        <end position="261"/>
    </location>
</feature>
<comment type="caution">
    <text evidence="8">The sequence shown here is derived from an EMBL/GenBank/DDBJ whole genome shotgun (WGS) entry which is preliminary data.</text>
</comment>
<proteinExistence type="inferred from homology"/>
<evidence type="ECO:0000256" key="5">
    <source>
        <dbReference type="HAMAP-Rule" id="MF_00445"/>
    </source>
</evidence>
<dbReference type="InterPro" id="IPR001750">
    <property type="entry name" value="ND/Mrp_TM"/>
</dbReference>
<feature type="transmembrane region" description="Helical" evidence="5">
    <location>
        <begin position="299"/>
        <end position="319"/>
    </location>
</feature>
<keyword evidence="4 5" id="KW-0472">Membrane</keyword>
<feature type="transmembrane region" description="Helical" evidence="5">
    <location>
        <begin position="273"/>
        <end position="292"/>
    </location>
</feature>
<feature type="transmembrane region" description="Helical" evidence="5">
    <location>
        <begin position="463"/>
        <end position="485"/>
    </location>
</feature>
<keyword evidence="5" id="KW-1003">Cell membrane</keyword>
<evidence type="ECO:0000256" key="2">
    <source>
        <dbReference type="ARBA" id="ARBA00022692"/>
    </source>
</evidence>
<comment type="catalytic activity">
    <reaction evidence="5">
        <text>a quinone + NADH + 5 H(+)(in) = a quinol + NAD(+) + 4 H(+)(out)</text>
        <dbReference type="Rhea" id="RHEA:57888"/>
        <dbReference type="ChEBI" id="CHEBI:15378"/>
        <dbReference type="ChEBI" id="CHEBI:24646"/>
        <dbReference type="ChEBI" id="CHEBI:57540"/>
        <dbReference type="ChEBI" id="CHEBI:57945"/>
        <dbReference type="ChEBI" id="CHEBI:132124"/>
    </reaction>
</comment>
<evidence type="ECO:0000313" key="9">
    <source>
        <dbReference type="Proteomes" id="UP001499924"/>
    </source>
</evidence>
<feature type="transmembrane region" description="Helical" evidence="5">
    <location>
        <begin position="40"/>
        <end position="61"/>
    </location>
</feature>